<keyword evidence="7" id="KW-1185">Reference proteome</keyword>
<dbReference type="Gene3D" id="3.60.10.10">
    <property type="entry name" value="Endonuclease/exonuclease/phosphatase"/>
    <property type="match status" value="1"/>
</dbReference>
<feature type="chain" id="PRO_5035310159" evidence="2">
    <location>
        <begin position="23"/>
        <end position="444"/>
    </location>
</feature>
<evidence type="ECO:0000256" key="1">
    <source>
        <dbReference type="SAM" id="MobiDB-lite"/>
    </source>
</evidence>
<dbReference type="Pfam" id="PF03372">
    <property type="entry name" value="Exo_endo_phos"/>
    <property type="match status" value="1"/>
</dbReference>
<protein>
    <submittedName>
        <fullName evidence="4 5">Endonuclease</fullName>
    </submittedName>
</protein>
<dbReference type="GO" id="GO:0004519">
    <property type="term" value="F:endonuclease activity"/>
    <property type="evidence" value="ECO:0007669"/>
    <property type="project" value="UniProtKB-KW"/>
</dbReference>
<reference evidence="4" key="3">
    <citation type="submission" date="2020-09" db="EMBL/GenBank/DDBJ databases">
        <authorList>
            <person name="Sun Q."/>
            <person name="Zhou Y."/>
        </authorList>
    </citation>
    <scope>NUCLEOTIDE SEQUENCE</scope>
    <source>
        <strain evidence="4">CGMCC 1.14984</strain>
    </source>
</reference>
<keyword evidence="2" id="KW-0732">Signal</keyword>
<accession>A0A8J3A0B0</accession>
<evidence type="ECO:0000259" key="3">
    <source>
        <dbReference type="Pfam" id="PF03372"/>
    </source>
</evidence>
<organism evidence="4 6">
    <name type="scientific">Aquisalinus luteolus</name>
    <dbReference type="NCBI Taxonomy" id="1566827"/>
    <lineage>
        <taxon>Bacteria</taxon>
        <taxon>Pseudomonadati</taxon>
        <taxon>Pseudomonadota</taxon>
        <taxon>Alphaproteobacteria</taxon>
        <taxon>Parvularculales</taxon>
        <taxon>Parvularculaceae</taxon>
        <taxon>Aquisalinus</taxon>
    </lineage>
</organism>
<evidence type="ECO:0000256" key="2">
    <source>
        <dbReference type="SAM" id="SignalP"/>
    </source>
</evidence>
<keyword evidence="4" id="KW-0378">Hydrolase</keyword>
<dbReference type="SUPFAM" id="SSF56219">
    <property type="entry name" value="DNase I-like"/>
    <property type="match status" value="1"/>
</dbReference>
<dbReference type="Proteomes" id="UP000621856">
    <property type="component" value="Unassembled WGS sequence"/>
</dbReference>
<dbReference type="AlphaFoldDB" id="A0A8J3A0B0"/>
<comment type="caution">
    <text evidence="4">The sequence shown here is derived from an EMBL/GenBank/DDBJ whole genome shotgun (WGS) entry which is preliminary data.</text>
</comment>
<reference evidence="5 7" key="2">
    <citation type="submission" date="2020-02" db="EMBL/GenBank/DDBJ databases">
        <title>Genome sequence of Parvularcula flava strain NH6-79.</title>
        <authorList>
            <person name="Abdul Karim M.H."/>
            <person name="Lam M.Q."/>
            <person name="Chen S.J."/>
            <person name="Yahya A."/>
            <person name="Shahir S."/>
            <person name="Shamsir M.S."/>
            <person name="Chong C.S."/>
        </authorList>
    </citation>
    <scope>NUCLEOTIDE SEQUENCE [LARGE SCALE GENOMIC DNA]</scope>
    <source>
        <strain evidence="5 7">NH6-79</strain>
    </source>
</reference>
<keyword evidence="4" id="KW-0255">Endonuclease</keyword>
<dbReference type="RefSeq" id="WP_155136154.1">
    <property type="nucleotide sequence ID" value="NZ_BMGZ01000001.1"/>
</dbReference>
<dbReference type="EMBL" id="BMGZ01000001">
    <property type="protein sequence ID" value="GGH92538.1"/>
    <property type="molecule type" value="Genomic_DNA"/>
</dbReference>
<dbReference type="InterPro" id="IPR005135">
    <property type="entry name" value="Endo/exonuclease/phosphatase"/>
</dbReference>
<feature type="region of interest" description="Disordered" evidence="1">
    <location>
        <begin position="39"/>
        <end position="58"/>
    </location>
</feature>
<evidence type="ECO:0000313" key="7">
    <source>
        <dbReference type="Proteomes" id="UP000818603"/>
    </source>
</evidence>
<dbReference type="InterPro" id="IPR036691">
    <property type="entry name" value="Endo/exonu/phosph_ase_sf"/>
</dbReference>
<gene>
    <name evidence="5" type="ORF">FF098_001125</name>
    <name evidence="4" type="ORF">GCM10011355_02270</name>
</gene>
<evidence type="ECO:0000313" key="5">
    <source>
        <dbReference type="EMBL" id="NHK26504.1"/>
    </source>
</evidence>
<keyword evidence="4" id="KW-0540">Nuclease</keyword>
<feature type="compositionally biased region" description="Low complexity" evidence="1">
    <location>
        <begin position="41"/>
        <end position="57"/>
    </location>
</feature>
<name>A0A8J3A0B0_9PROT</name>
<dbReference type="Proteomes" id="UP000818603">
    <property type="component" value="Unassembled WGS sequence"/>
</dbReference>
<dbReference type="PROSITE" id="PS51257">
    <property type="entry name" value="PROKAR_LIPOPROTEIN"/>
    <property type="match status" value="1"/>
</dbReference>
<feature type="signal peptide" evidence="2">
    <location>
        <begin position="1"/>
        <end position="22"/>
    </location>
</feature>
<dbReference type="EMBL" id="VCJR02000001">
    <property type="protein sequence ID" value="NHK26504.1"/>
    <property type="molecule type" value="Genomic_DNA"/>
</dbReference>
<evidence type="ECO:0000313" key="4">
    <source>
        <dbReference type="EMBL" id="GGH92538.1"/>
    </source>
</evidence>
<feature type="domain" description="Endonuclease/exonuclease/phosphatase" evidence="3">
    <location>
        <begin position="69"/>
        <end position="430"/>
    </location>
</feature>
<evidence type="ECO:0000313" key="6">
    <source>
        <dbReference type="Proteomes" id="UP000621856"/>
    </source>
</evidence>
<sequence>MMKRLLAATSLILLAACGQHEAGTQTTADTAPQVEAVEQGAAPSADATTADASADWPPAKPEGALRVATFNVSFYREEQGQLLEDLMAGGDPQIEAVAEIIRRVDPDILVLNEIDWDNNDRPLGVFRDNYLDPAPVDGKKALSYPFIYSPNVNTGVPSGVDLDNDGQAVTEPGTRGYGNDAFGYGTYEGQYGMAILSKKRVFMPRTRTFQTFLWKDMPDNAMPTEYYSAEAQEVFRLSSKTMVDVSFLYEDQPIHIIAAHPTPPAFDGPEDRNGRRNHDEIRLIADYVTPGVGDYIYDDKGNTGGITEGEPFIIFGDLNADPNEGDSYNNAISLLLDNPVILDPAPASEGAVAAAERQGGVNANHITPARLDTADFSDTSENSVGNLRIDYVLPSRQDFQVVGSGVFWPTPDQPGFELVGEGWPVISSDHHLVWVDLRLKQQEE</sequence>
<reference evidence="4" key="1">
    <citation type="journal article" date="2014" name="Int. J. Syst. Evol. Microbiol.">
        <title>Complete genome sequence of Corynebacterium casei LMG S-19264T (=DSM 44701T), isolated from a smear-ripened cheese.</title>
        <authorList>
            <consortium name="US DOE Joint Genome Institute (JGI-PGF)"/>
            <person name="Walter F."/>
            <person name="Albersmeier A."/>
            <person name="Kalinowski J."/>
            <person name="Ruckert C."/>
        </authorList>
    </citation>
    <scope>NUCLEOTIDE SEQUENCE</scope>
    <source>
        <strain evidence="4">CGMCC 1.14984</strain>
    </source>
</reference>
<proteinExistence type="predicted"/>